<feature type="compositionally biased region" description="Basic residues" evidence="1">
    <location>
        <begin position="125"/>
        <end position="136"/>
    </location>
</feature>
<evidence type="ECO:0000313" key="3">
    <source>
        <dbReference type="Proteomes" id="UP000009038"/>
    </source>
</evidence>
<evidence type="ECO:0000256" key="1">
    <source>
        <dbReference type="SAM" id="MobiDB-lite"/>
    </source>
</evidence>
<dbReference type="VEuPathDB" id="FungiDB:ASPNIDRAFT2_37000"/>
<dbReference type="HOGENOM" id="CLU_1712850_0_0_1"/>
<feature type="region of interest" description="Disordered" evidence="1">
    <location>
        <begin position="82"/>
        <end position="153"/>
    </location>
</feature>
<name>G3Y3C4_ASPNA</name>
<dbReference type="Proteomes" id="UP000009038">
    <property type="component" value="Unassembled WGS sequence"/>
</dbReference>
<dbReference type="EMBL" id="ACJE01000010">
    <property type="protein sequence ID" value="EHA22971.1"/>
    <property type="molecule type" value="Genomic_DNA"/>
</dbReference>
<dbReference type="AlphaFoldDB" id="G3Y3C4"/>
<protein>
    <submittedName>
        <fullName evidence="2">Uncharacterized protein</fullName>
    </submittedName>
</protein>
<comment type="caution">
    <text evidence="2">The sequence shown here is derived from an EMBL/GenBank/DDBJ whole genome shotgun (WGS) entry which is preliminary data.</text>
</comment>
<accession>G3Y3C4</accession>
<reference evidence="2 3" key="1">
    <citation type="journal article" date="2011" name="Genome Res.">
        <title>Comparative genomics of citric-acid-producing Aspergillus niger ATCC 1015 versus enzyme-producing CBS 513.88.</title>
        <authorList>
            <person name="Andersen M.R."/>
            <person name="Salazar M.P."/>
            <person name="Schaap P.J."/>
            <person name="van de Vondervoort P.J."/>
            <person name="Culley D."/>
            <person name="Thykaer J."/>
            <person name="Frisvad J.C."/>
            <person name="Nielsen K.F."/>
            <person name="Albang R."/>
            <person name="Albermann K."/>
            <person name="Berka R.M."/>
            <person name="Braus G.H."/>
            <person name="Braus-Stromeyer S.A."/>
            <person name="Corrochano L.M."/>
            <person name="Dai Z."/>
            <person name="van Dijck P.W."/>
            <person name="Hofmann G."/>
            <person name="Lasure L.L."/>
            <person name="Magnuson J.K."/>
            <person name="Menke H."/>
            <person name="Meijer M."/>
            <person name="Meijer S.L."/>
            <person name="Nielsen J.B."/>
            <person name="Nielsen M.L."/>
            <person name="van Ooyen A.J."/>
            <person name="Pel H.J."/>
            <person name="Poulsen L."/>
            <person name="Samson R.A."/>
            <person name="Stam H."/>
            <person name="Tsang A."/>
            <person name="van den Brink J.M."/>
            <person name="Atkins A."/>
            <person name="Aerts A."/>
            <person name="Shapiro H."/>
            <person name="Pangilinan J."/>
            <person name="Salamov A."/>
            <person name="Lou Y."/>
            <person name="Lindquist E."/>
            <person name="Lucas S."/>
            <person name="Grimwood J."/>
            <person name="Grigoriev I.V."/>
            <person name="Kubicek C.P."/>
            <person name="Martinez D."/>
            <person name="van Peij N.N."/>
            <person name="Roubos J.A."/>
            <person name="Nielsen J."/>
            <person name="Baker S.E."/>
        </authorList>
    </citation>
    <scope>NUCLEOTIDE SEQUENCE [LARGE SCALE GENOMIC DNA]</scope>
    <source>
        <strain evidence="3">ATCC 1015 / CBS 113.46 / FGSC A1144 / LSHB Ac4 / NCTC 3858a / NRRL 328 / USDA 3528.7</strain>
    </source>
</reference>
<feature type="compositionally biased region" description="Basic and acidic residues" evidence="1">
    <location>
        <begin position="99"/>
        <end position="110"/>
    </location>
</feature>
<evidence type="ECO:0000313" key="2">
    <source>
        <dbReference type="EMBL" id="EHA22971.1"/>
    </source>
</evidence>
<sequence>MDSSPDFFPQGSSMGRGLAAARGATEQACRGIGYGPIPFVPADVQVCTGSLTPQLVYTVPSGRQISVPQGQTLLAGTIISSDLTGRVKQPSGQRTAKQSKGEFLGKHKAEGGGGEGIEEEDKKKIQEKRKERKRKRGEQYGRQVASPDMQQIQ</sequence>
<proteinExistence type="predicted"/>
<gene>
    <name evidence="2" type="ORF">ASPNIDRAFT_37000</name>
</gene>
<organism evidence="2 3">
    <name type="scientific">Aspergillus niger (strain ATCC 1015 / CBS 113.46 / FGSC A1144 / LSHB Ac4 / NCTC 3858a / NRRL 328 / USDA 3528.7)</name>
    <dbReference type="NCBI Taxonomy" id="380704"/>
    <lineage>
        <taxon>Eukaryota</taxon>
        <taxon>Fungi</taxon>
        <taxon>Dikarya</taxon>
        <taxon>Ascomycota</taxon>
        <taxon>Pezizomycotina</taxon>
        <taxon>Eurotiomycetes</taxon>
        <taxon>Eurotiomycetidae</taxon>
        <taxon>Eurotiales</taxon>
        <taxon>Aspergillaceae</taxon>
        <taxon>Aspergillus</taxon>
        <taxon>Aspergillus subgen. Circumdati</taxon>
    </lineage>
</organism>